<evidence type="ECO:0000256" key="4">
    <source>
        <dbReference type="ARBA" id="ARBA00022989"/>
    </source>
</evidence>
<protein>
    <recommendedName>
        <fullName evidence="9">Nitric oxide reductase F protein</fullName>
    </recommendedName>
</protein>
<gene>
    <name evidence="7" type="ORF">B0T45_03490</name>
</gene>
<dbReference type="AlphaFoldDB" id="A0A1W0D9T8"/>
<dbReference type="Pfam" id="PF03626">
    <property type="entry name" value="COX4_pro"/>
    <property type="match status" value="1"/>
</dbReference>
<evidence type="ECO:0008006" key="9">
    <source>
        <dbReference type="Google" id="ProtNLM"/>
    </source>
</evidence>
<evidence type="ECO:0000256" key="5">
    <source>
        <dbReference type="ARBA" id="ARBA00023136"/>
    </source>
</evidence>
<keyword evidence="4 6" id="KW-1133">Transmembrane helix</keyword>
<dbReference type="InterPro" id="IPR005171">
    <property type="entry name" value="Cyt_c_oxidase_su4_prok"/>
</dbReference>
<feature type="transmembrane region" description="Helical" evidence="6">
    <location>
        <begin position="63"/>
        <end position="83"/>
    </location>
</feature>
<dbReference type="EMBL" id="MUKV01000002">
    <property type="protein sequence ID" value="OQS43769.1"/>
    <property type="molecule type" value="Genomic_DNA"/>
</dbReference>
<dbReference type="RefSeq" id="WP_081554578.1">
    <property type="nucleotide sequence ID" value="NZ_MUKV01000002.1"/>
</dbReference>
<feature type="transmembrane region" description="Helical" evidence="6">
    <location>
        <begin position="32"/>
        <end position="51"/>
    </location>
</feature>
<sequence>MTYPTPFAQTGLWLLLSGLTLLAAWLAEGGRLPHLALIALGLAWLKGVLLVERYMGLREAPRWLRALVQGWLALVSAALLLSFI</sequence>
<dbReference type="GO" id="GO:0005886">
    <property type="term" value="C:plasma membrane"/>
    <property type="evidence" value="ECO:0007669"/>
    <property type="project" value="UniProtKB-SubCell"/>
</dbReference>
<name>A0A1W0D9T8_9NEIS</name>
<evidence type="ECO:0000256" key="3">
    <source>
        <dbReference type="ARBA" id="ARBA00022692"/>
    </source>
</evidence>
<keyword evidence="3 6" id="KW-0812">Transmembrane</keyword>
<evidence type="ECO:0000256" key="2">
    <source>
        <dbReference type="ARBA" id="ARBA00022475"/>
    </source>
</evidence>
<reference evidence="7 8" key="1">
    <citation type="submission" date="2017-02" db="EMBL/GenBank/DDBJ databases">
        <title>Chromobacterium haemolyticum H5244.</title>
        <authorList>
            <person name="Gulvik C.A."/>
        </authorList>
    </citation>
    <scope>NUCLEOTIDE SEQUENCE [LARGE SCALE GENOMIC DNA]</scope>
    <source>
        <strain evidence="7 8">H5244</strain>
    </source>
</reference>
<keyword evidence="5 6" id="KW-0472">Membrane</keyword>
<proteinExistence type="predicted"/>
<feature type="transmembrane region" description="Helical" evidence="6">
    <location>
        <begin position="7"/>
        <end position="26"/>
    </location>
</feature>
<organism evidence="7 8">
    <name type="scientific">Chromobacterium haemolyticum</name>
    <dbReference type="NCBI Taxonomy" id="394935"/>
    <lineage>
        <taxon>Bacteria</taxon>
        <taxon>Pseudomonadati</taxon>
        <taxon>Pseudomonadota</taxon>
        <taxon>Betaproteobacteria</taxon>
        <taxon>Neisseriales</taxon>
        <taxon>Chromobacteriaceae</taxon>
        <taxon>Chromobacterium</taxon>
    </lineage>
</organism>
<evidence type="ECO:0000256" key="1">
    <source>
        <dbReference type="ARBA" id="ARBA00004651"/>
    </source>
</evidence>
<evidence type="ECO:0000256" key="6">
    <source>
        <dbReference type="SAM" id="Phobius"/>
    </source>
</evidence>
<keyword evidence="2" id="KW-1003">Cell membrane</keyword>
<evidence type="ECO:0000313" key="7">
    <source>
        <dbReference type="EMBL" id="OQS43769.1"/>
    </source>
</evidence>
<comment type="subcellular location">
    <subcellularLocation>
        <location evidence="1">Cell membrane</location>
        <topology evidence="1">Multi-pass membrane protein</topology>
    </subcellularLocation>
</comment>
<dbReference type="Proteomes" id="UP000192721">
    <property type="component" value="Unassembled WGS sequence"/>
</dbReference>
<comment type="caution">
    <text evidence="7">The sequence shown here is derived from an EMBL/GenBank/DDBJ whole genome shotgun (WGS) entry which is preliminary data.</text>
</comment>
<accession>A0A1W0D9T8</accession>
<evidence type="ECO:0000313" key="8">
    <source>
        <dbReference type="Proteomes" id="UP000192721"/>
    </source>
</evidence>